<evidence type="ECO:0000256" key="8">
    <source>
        <dbReference type="ARBA" id="ARBA00023012"/>
    </source>
</evidence>
<evidence type="ECO:0000256" key="2">
    <source>
        <dbReference type="ARBA" id="ARBA00012438"/>
    </source>
</evidence>
<dbReference type="Pfam" id="PF07730">
    <property type="entry name" value="HisKA_3"/>
    <property type="match status" value="1"/>
</dbReference>
<dbReference type="InterPro" id="IPR055558">
    <property type="entry name" value="DUF7134"/>
</dbReference>
<dbReference type="EMBL" id="BAABAT010000001">
    <property type="protein sequence ID" value="GAA4244272.1"/>
    <property type="molecule type" value="Genomic_DNA"/>
</dbReference>
<feature type="transmembrane region" description="Helical" evidence="10">
    <location>
        <begin position="70"/>
        <end position="88"/>
    </location>
</feature>
<keyword evidence="7" id="KW-0067">ATP-binding</keyword>
<dbReference type="SMART" id="SM00387">
    <property type="entry name" value="HATPase_c"/>
    <property type="match status" value="1"/>
</dbReference>
<dbReference type="Pfam" id="PF23539">
    <property type="entry name" value="DUF7134"/>
    <property type="match status" value="1"/>
</dbReference>
<dbReference type="InterPro" id="IPR003594">
    <property type="entry name" value="HATPase_dom"/>
</dbReference>
<sequence>MATALLTRRLRPVDLYAIDVVVASLVALLCVTAADATPQSGGPHEPIWLSVSTGLVIGLPVAVRRRWPYTVAIIVSIASTLALLTAIIPTFASLAPACALALVSYSLGTAARDWNGGGTAFGCAALVSFGMAWPTFLHPQEAPPSDPYVSLLSVLLGLLFVVPAYAIGYSVGERRHQSHQLSDQLVRQAAVEERLRVARELHDIVAHTMTLIVVKASIGNHVAEADPAEARDALRVIETTGRSAMFEVRRVLDMLREDTPYAPTPGLGDLSHLAEQATVGGVEVQLEVEHPERAATREPHRLAAALEPDGDHGTTGTADSNGDHGTTGTADRNGDHGMTGTADSDGDTAEISALHRQRARPDMSAAGEECEQPIVERPLNEQTLSSAANDERRAGETGNRHATDRAAVDQTTGAGDKETVDQPRNGSNEHAAGSTGDTGDGHTMGLPGSAGDERTAGVTGGTGNERIVGQAGSAGDELGAGKARGGKDLRAVGHAGDVWDERGACGRAEVSEAVGLAVYRIVQEALTNVVKHAAPAKCRVRVVVGRDEVRVEVTDDGSRSVRVNGIGHGLIGMRERVAMHGGTFSAGPREGGGFGVTARLPVGSPT</sequence>
<dbReference type="SUPFAM" id="SSF55874">
    <property type="entry name" value="ATPase domain of HSP90 chaperone/DNA topoisomerase II/histidine kinase"/>
    <property type="match status" value="1"/>
</dbReference>
<evidence type="ECO:0000256" key="4">
    <source>
        <dbReference type="ARBA" id="ARBA00022679"/>
    </source>
</evidence>
<feature type="transmembrane region" description="Helical" evidence="10">
    <location>
        <begin position="15"/>
        <end position="34"/>
    </location>
</feature>
<feature type="transmembrane region" description="Helical" evidence="10">
    <location>
        <begin position="118"/>
        <end position="136"/>
    </location>
</feature>
<evidence type="ECO:0000256" key="9">
    <source>
        <dbReference type="SAM" id="MobiDB-lite"/>
    </source>
</evidence>
<evidence type="ECO:0000256" key="3">
    <source>
        <dbReference type="ARBA" id="ARBA00022553"/>
    </source>
</evidence>
<dbReference type="Gene3D" id="1.20.5.1930">
    <property type="match status" value="1"/>
</dbReference>
<feature type="compositionally biased region" description="Polar residues" evidence="9">
    <location>
        <begin position="314"/>
        <end position="330"/>
    </location>
</feature>
<keyword evidence="10" id="KW-1133">Transmembrane helix</keyword>
<evidence type="ECO:0000313" key="13">
    <source>
        <dbReference type="Proteomes" id="UP001500620"/>
    </source>
</evidence>
<feature type="transmembrane region" description="Helical" evidence="10">
    <location>
        <begin position="148"/>
        <end position="171"/>
    </location>
</feature>
<dbReference type="CDD" id="cd16917">
    <property type="entry name" value="HATPase_UhpB-NarQ-NarX-like"/>
    <property type="match status" value="1"/>
</dbReference>
<comment type="caution">
    <text evidence="12">The sequence shown here is derived from an EMBL/GenBank/DDBJ whole genome shotgun (WGS) entry which is preliminary data.</text>
</comment>
<keyword evidence="5" id="KW-0547">Nucleotide-binding</keyword>
<dbReference type="PANTHER" id="PTHR24421:SF10">
    <property type="entry name" value="NITRATE_NITRITE SENSOR PROTEIN NARQ"/>
    <property type="match status" value="1"/>
</dbReference>
<gene>
    <name evidence="12" type="ORF">GCM10022255_006690</name>
</gene>
<accession>A0ABP8CWI7</accession>
<evidence type="ECO:0000256" key="7">
    <source>
        <dbReference type="ARBA" id="ARBA00022840"/>
    </source>
</evidence>
<keyword evidence="8" id="KW-0902">Two-component regulatory system</keyword>
<keyword evidence="10" id="KW-0472">Membrane</keyword>
<evidence type="ECO:0000259" key="11">
    <source>
        <dbReference type="SMART" id="SM00387"/>
    </source>
</evidence>
<name>A0ABP8CWI7_9ACTN</name>
<feature type="region of interest" description="Disordered" evidence="9">
    <location>
        <begin position="306"/>
        <end position="487"/>
    </location>
</feature>
<dbReference type="Proteomes" id="UP001500620">
    <property type="component" value="Unassembled WGS sequence"/>
</dbReference>
<feature type="transmembrane region" description="Helical" evidence="10">
    <location>
        <begin position="46"/>
        <end position="63"/>
    </location>
</feature>
<dbReference type="RefSeq" id="WP_345120958.1">
    <property type="nucleotide sequence ID" value="NZ_BAABAT010000001.1"/>
</dbReference>
<evidence type="ECO:0000256" key="5">
    <source>
        <dbReference type="ARBA" id="ARBA00022741"/>
    </source>
</evidence>
<dbReference type="Pfam" id="PF02518">
    <property type="entry name" value="HATPase_c"/>
    <property type="match status" value="1"/>
</dbReference>
<proteinExistence type="predicted"/>
<reference evidence="13" key="1">
    <citation type="journal article" date="2019" name="Int. J. Syst. Evol. Microbiol.">
        <title>The Global Catalogue of Microorganisms (GCM) 10K type strain sequencing project: providing services to taxonomists for standard genome sequencing and annotation.</title>
        <authorList>
            <consortium name="The Broad Institute Genomics Platform"/>
            <consortium name="The Broad Institute Genome Sequencing Center for Infectious Disease"/>
            <person name="Wu L."/>
            <person name="Ma J."/>
        </authorList>
    </citation>
    <scope>NUCLEOTIDE SEQUENCE [LARGE SCALE GENOMIC DNA]</scope>
    <source>
        <strain evidence="13">JCM 17441</strain>
    </source>
</reference>
<evidence type="ECO:0000256" key="6">
    <source>
        <dbReference type="ARBA" id="ARBA00022777"/>
    </source>
</evidence>
<dbReference type="InterPro" id="IPR050482">
    <property type="entry name" value="Sensor_HK_TwoCompSys"/>
</dbReference>
<evidence type="ECO:0000256" key="10">
    <source>
        <dbReference type="SAM" id="Phobius"/>
    </source>
</evidence>
<feature type="domain" description="Histidine kinase/HSP90-like ATPase" evidence="11">
    <location>
        <begin position="513"/>
        <end position="604"/>
    </location>
</feature>
<keyword evidence="13" id="KW-1185">Reference proteome</keyword>
<protein>
    <recommendedName>
        <fullName evidence="2">histidine kinase</fullName>
        <ecNumber evidence="2">2.7.13.3</ecNumber>
    </recommendedName>
</protein>
<keyword evidence="4" id="KW-0808">Transferase</keyword>
<dbReference type="EC" id="2.7.13.3" evidence="2"/>
<feature type="compositionally biased region" description="Basic and acidic residues" evidence="9">
    <location>
        <begin position="389"/>
        <end position="407"/>
    </location>
</feature>
<keyword evidence="3" id="KW-0597">Phosphoprotein</keyword>
<dbReference type="InterPro" id="IPR036890">
    <property type="entry name" value="HATPase_C_sf"/>
</dbReference>
<dbReference type="PANTHER" id="PTHR24421">
    <property type="entry name" value="NITRATE/NITRITE SENSOR PROTEIN NARX-RELATED"/>
    <property type="match status" value="1"/>
</dbReference>
<keyword evidence="6" id="KW-0418">Kinase</keyword>
<comment type="catalytic activity">
    <reaction evidence="1">
        <text>ATP + protein L-histidine = ADP + protein N-phospho-L-histidine.</text>
        <dbReference type="EC" id="2.7.13.3"/>
    </reaction>
</comment>
<keyword evidence="10" id="KW-0812">Transmembrane</keyword>
<organism evidence="12 13">
    <name type="scientific">Dactylosporangium darangshiense</name>
    <dbReference type="NCBI Taxonomy" id="579108"/>
    <lineage>
        <taxon>Bacteria</taxon>
        <taxon>Bacillati</taxon>
        <taxon>Actinomycetota</taxon>
        <taxon>Actinomycetes</taxon>
        <taxon>Micromonosporales</taxon>
        <taxon>Micromonosporaceae</taxon>
        <taxon>Dactylosporangium</taxon>
    </lineage>
</organism>
<dbReference type="Gene3D" id="3.30.565.10">
    <property type="entry name" value="Histidine kinase-like ATPase, C-terminal domain"/>
    <property type="match status" value="1"/>
</dbReference>
<dbReference type="InterPro" id="IPR011712">
    <property type="entry name" value="Sig_transdc_His_kin_sub3_dim/P"/>
</dbReference>
<evidence type="ECO:0000256" key="1">
    <source>
        <dbReference type="ARBA" id="ARBA00000085"/>
    </source>
</evidence>
<evidence type="ECO:0000313" key="12">
    <source>
        <dbReference type="EMBL" id="GAA4244272.1"/>
    </source>
</evidence>